<evidence type="ECO:0000259" key="1">
    <source>
        <dbReference type="Pfam" id="PF25043"/>
    </source>
</evidence>
<dbReference type="InterPro" id="IPR011205">
    <property type="entry name" value="UCP015417_vWA"/>
</dbReference>
<sequence>MWKMEISGKRLSFKATVQKHKEGGKFKNCLAICKFTDGIMGKGSREQSVSLGPLVSQLSKEPAWRRGKVISSVPLSPYGSRAQQQQQHQLLLLQPPHLHSLLGDDLKSNLSFLKRMDFGIVMDLEKIFDLILQVAVKEDLKLEQMIKKLFVFTYCIPSRLYDSCARVTLLGGWSNNLVKSFLDNGGDFRPHHLMEAAIADKEYQTLAVVD</sequence>
<comment type="caution">
    <text evidence="2">The sequence shown here is derived from an EMBL/GenBank/DDBJ whole genome shotgun (WGS) entry which is preliminary data.</text>
</comment>
<dbReference type="Pfam" id="PF25043">
    <property type="entry name" value="DUF7788"/>
    <property type="match status" value="1"/>
</dbReference>
<evidence type="ECO:0000313" key="3">
    <source>
        <dbReference type="Proteomes" id="UP000250321"/>
    </source>
</evidence>
<accession>A0A314UTP3</accession>
<dbReference type="Proteomes" id="UP000250321">
    <property type="component" value="Unassembled WGS sequence"/>
</dbReference>
<dbReference type="InterPro" id="IPR056690">
    <property type="entry name" value="DUF7788"/>
</dbReference>
<proteinExistence type="predicted"/>
<dbReference type="OrthoDB" id="1149618at2759"/>
<evidence type="ECO:0000313" key="2">
    <source>
        <dbReference type="EMBL" id="PQM40810.1"/>
    </source>
</evidence>
<dbReference type="PANTHER" id="PTHR31373:SF17">
    <property type="entry name" value="OS06G0652100 PROTEIN"/>
    <property type="match status" value="1"/>
</dbReference>
<dbReference type="PANTHER" id="PTHR31373">
    <property type="entry name" value="OS06G0652100 PROTEIN"/>
    <property type="match status" value="1"/>
</dbReference>
<protein>
    <recommendedName>
        <fullName evidence="1">DUF7788 domain-containing protein</fullName>
    </recommendedName>
</protein>
<dbReference type="STRING" id="2094558.A0A314UTP3"/>
<feature type="domain" description="DUF7788" evidence="1">
    <location>
        <begin position="28"/>
        <end position="153"/>
    </location>
</feature>
<gene>
    <name evidence="2" type="ORF">Pyn_12263</name>
</gene>
<dbReference type="AlphaFoldDB" id="A0A314UTP3"/>
<dbReference type="EMBL" id="PJQY01003032">
    <property type="protein sequence ID" value="PQM40810.1"/>
    <property type="molecule type" value="Genomic_DNA"/>
</dbReference>
<keyword evidence="3" id="KW-1185">Reference proteome</keyword>
<organism evidence="2 3">
    <name type="scientific">Prunus yedoensis var. nudiflora</name>
    <dbReference type="NCBI Taxonomy" id="2094558"/>
    <lineage>
        <taxon>Eukaryota</taxon>
        <taxon>Viridiplantae</taxon>
        <taxon>Streptophyta</taxon>
        <taxon>Embryophyta</taxon>
        <taxon>Tracheophyta</taxon>
        <taxon>Spermatophyta</taxon>
        <taxon>Magnoliopsida</taxon>
        <taxon>eudicotyledons</taxon>
        <taxon>Gunneridae</taxon>
        <taxon>Pentapetalae</taxon>
        <taxon>rosids</taxon>
        <taxon>fabids</taxon>
        <taxon>Rosales</taxon>
        <taxon>Rosaceae</taxon>
        <taxon>Amygdaloideae</taxon>
        <taxon>Amygdaleae</taxon>
        <taxon>Prunus</taxon>
    </lineage>
</organism>
<name>A0A314UTP3_PRUYE</name>
<reference evidence="2 3" key="1">
    <citation type="submission" date="2018-02" db="EMBL/GenBank/DDBJ databases">
        <title>Draft genome of wild Prunus yedoensis var. nudiflora.</title>
        <authorList>
            <person name="Baek S."/>
            <person name="Kim J.-H."/>
            <person name="Choi K."/>
            <person name="Kim G.-B."/>
            <person name="Cho A."/>
            <person name="Jang H."/>
            <person name="Shin C.-H."/>
            <person name="Yu H.-J."/>
            <person name="Mun J.-H."/>
        </authorList>
    </citation>
    <scope>NUCLEOTIDE SEQUENCE [LARGE SCALE GENOMIC DNA]</scope>
    <source>
        <strain evidence="3">cv. Jeju island</strain>
        <tissue evidence="2">Leaf</tissue>
    </source>
</reference>